<gene>
    <name evidence="2" type="ORF">FCI23_54500</name>
</gene>
<feature type="domain" description="DNA-binding" evidence="1">
    <location>
        <begin position="261"/>
        <end position="313"/>
    </location>
</feature>
<dbReference type="AlphaFoldDB" id="A0A4U0REK6"/>
<dbReference type="RefSeq" id="WP_136731604.1">
    <property type="nucleotide sequence ID" value="NZ_SUMC01000253.1"/>
</dbReference>
<dbReference type="SUPFAM" id="SSF46785">
    <property type="entry name" value="Winged helix' DNA-binding domain"/>
    <property type="match status" value="1"/>
</dbReference>
<dbReference type="InterPro" id="IPR024967">
    <property type="entry name" value="DNA-bd_IS481-type"/>
</dbReference>
<sequence length="446" mass="49793">MYNLPAVREQGSPNRYRPLAAKWQDLLRTGQGQYGSRSEAVFAFTMHVIGRGWDWTRWYGEISDESNKLGDVYRFRGGKAGHRSIADPVKAARADWDRAVRKFQASPPVQGKDDARALLVPIRVHLSHSVVSRTDRHVLEYLHSEGQRRGRILLSASVRDIALGAAVHRDTACRSVNRLTKQGWLSKHEDRLQVRDAQVYKLLAPGVRECTECTEEVCTGVDTVPSLRDGRSTGREVSVDSRAQNRAQPALDVATTDAFLKLGRAAAAVYAVLGDEALTVDQVVTKAGVAKRTAYKWLASLRDQGMAIETDRTWTRGYRDLGKVAADIGATGKGFKRRTHIRDQRRAWDDKADRVQFNVDKERYGRRTAVERAVETARARRALEAAEGPVESVDGGIVVNLLTGEVMEPQEATPEVTDVEVEETPLWWREGRWPTVSEEAELALTA</sequence>
<evidence type="ECO:0000313" key="3">
    <source>
        <dbReference type="Proteomes" id="UP000305778"/>
    </source>
</evidence>
<dbReference type="Pfam" id="PF13011">
    <property type="entry name" value="LZ_Tnp_IS481"/>
    <property type="match status" value="1"/>
</dbReference>
<keyword evidence="3" id="KW-1185">Reference proteome</keyword>
<dbReference type="InterPro" id="IPR036390">
    <property type="entry name" value="WH_DNA-bd_sf"/>
</dbReference>
<comment type="caution">
    <text evidence="2">The sequence shown here is derived from an EMBL/GenBank/DDBJ whole genome shotgun (WGS) entry which is preliminary data.</text>
</comment>
<accession>A0A4U0REK6</accession>
<proteinExistence type="predicted"/>
<protein>
    <recommendedName>
        <fullName evidence="1">DNA-binding domain-containing protein</fullName>
    </recommendedName>
</protein>
<dbReference type="Proteomes" id="UP000305778">
    <property type="component" value="Unassembled WGS sequence"/>
</dbReference>
<dbReference type="OrthoDB" id="6174090at2"/>
<organism evidence="2 3">
    <name type="scientific">Actinacidiphila oryziradicis</name>
    <dbReference type="NCBI Taxonomy" id="2571141"/>
    <lineage>
        <taxon>Bacteria</taxon>
        <taxon>Bacillati</taxon>
        <taxon>Actinomycetota</taxon>
        <taxon>Actinomycetes</taxon>
        <taxon>Kitasatosporales</taxon>
        <taxon>Streptomycetaceae</taxon>
        <taxon>Actinacidiphila</taxon>
    </lineage>
</organism>
<name>A0A4U0REK6_9ACTN</name>
<reference evidence="2 3" key="1">
    <citation type="submission" date="2019-04" db="EMBL/GenBank/DDBJ databases">
        <title>Streptomyces oryziradicis sp. nov., a novel actinomycete isolated from rhizosphere soil of rice (Oryza sativa L.).</title>
        <authorList>
            <person name="Li C."/>
        </authorList>
    </citation>
    <scope>NUCLEOTIDE SEQUENCE [LARGE SCALE GENOMIC DNA]</scope>
    <source>
        <strain evidence="2 3">NEAU-C40</strain>
    </source>
</reference>
<evidence type="ECO:0000259" key="1">
    <source>
        <dbReference type="Pfam" id="PF13011"/>
    </source>
</evidence>
<dbReference type="EMBL" id="SUMC01000253">
    <property type="protein sequence ID" value="TJZ93557.1"/>
    <property type="molecule type" value="Genomic_DNA"/>
</dbReference>
<evidence type="ECO:0000313" key="2">
    <source>
        <dbReference type="EMBL" id="TJZ93557.1"/>
    </source>
</evidence>